<gene>
    <name evidence="1" type="ORF">RAG0_05712</name>
</gene>
<dbReference type="AlphaFoldDB" id="A0A1E1KE67"/>
<evidence type="ECO:0000313" key="1">
    <source>
        <dbReference type="EMBL" id="CZS96345.1"/>
    </source>
</evidence>
<keyword evidence="2" id="KW-1185">Reference proteome</keyword>
<accession>A0A1E1KE67</accession>
<protein>
    <submittedName>
        <fullName evidence="1">Uncharacterized protein</fullName>
    </submittedName>
</protein>
<dbReference type="Proteomes" id="UP000178912">
    <property type="component" value="Unassembled WGS sequence"/>
</dbReference>
<reference evidence="2" key="1">
    <citation type="submission" date="2016-03" db="EMBL/GenBank/DDBJ databases">
        <authorList>
            <person name="Guldener U."/>
        </authorList>
    </citation>
    <scope>NUCLEOTIDE SEQUENCE [LARGE SCALE GENOMIC DNA]</scope>
    <source>
        <strain evidence="2">04CH-RAC-A.6.1</strain>
    </source>
</reference>
<proteinExistence type="predicted"/>
<dbReference type="EMBL" id="FJUX01000026">
    <property type="protein sequence ID" value="CZS96345.1"/>
    <property type="molecule type" value="Genomic_DNA"/>
</dbReference>
<evidence type="ECO:0000313" key="2">
    <source>
        <dbReference type="Proteomes" id="UP000178912"/>
    </source>
</evidence>
<sequence length="66" mass="7504">MNALIAPEIREPDEVCDILSNRSSELRTVGKLWILIVIDAPMQSRSYGNEIPKLSKLSAEETRYEL</sequence>
<name>A0A1E1KE67_9HELO</name>
<organism evidence="1 2">
    <name type="scientific">Rhynchosporium agropyri</name>
    <dbReference type="NCBI Taxonomy" id="914238"/>
    <lineage>
        <taxon>Eukaryota</taxon>
        <taxon>Fungi</taxon>
        <taxon>Dikarya</taxon>
        <taxon>Ascomycota</taxon>
        <taxon>Pezizomycotina</taxon>
        <taxon>Leotiomycetes</taxon>
        <taxon>Helotiales</taxon>
        <taxon>Ploettnerulaceae</taxon>
        <taxon>Rhynchosporium</taxon>
    </lineage>
</organism>